<evidence type="ECO:0000313" key="1">
    <source>
        <dbReference type="EMBL" id="ETO06341.1"/>
    </source>
</evidence>
<comment type="caution">
    <text evidence="1">The sequence shown here is derived from an EMBL/GenBank/DDBJ whole genome shotgun (WGS) entry which is preliminary data.</text>
</comment>
<protein>
    <submittedName>
        <fullName evidence="1">Uncharacterized protein</fullName>
    </submittedName>
</protein>
<dbReference type="EMBL" id="ASPP01027221">
    <property type="protein sequence ID" value="ETO06341.1"/>
    <property type="molecule type" value="Genomic_DNA"/>
</dbReference>
<feature type="non-terminal residue" evidence="1">
    <location>
        <position position="1"/>
    </location>
</feature>
<dbReference type="Proteomes" id="UP000023152">
    <property type="component" value="Unassembled WGS sequence"/>
</dbReference>
<reference evidence="1 2" key="1">
    <citation type="journal article" date="2013" name="Curr. Biol.">
        <title>The Genome of the Foraminiferan Reticulomyxa filosa.</title>
        <authorList>
            <person name="Glockner G."/>
            <person name="Hulsmann N."/>
            <person name="Schleicher M."/>
            <person name="Noegel A.A."/>
            <person name="Eichinger L."/>
            <person name="Gallinger C."/>
            <person name="Pawlowski J."/>
            <person name="Sierra R."/>
            <person name="Euteneuer U."/>
            <person name="Pillet L."/>
            <person name="Moustafa A."/>
            <person name="Platzer M."/>
            <person name="Groth M."/>
            <person name="Szafranski K."/>
            <person name="Schliwa M."/>
        </authorList>
    </citation>
    <scope>NUCLEOTIDE SEQUENCE [LARGE SCALE GENOMIC DNA]</scope>
</reference>
<keyword evidence="2" id="KW-1185">Reference proteome</keyword>
<sequence length="152" mass="18187">AKKSMTNEEKAKSSQKLSCLHNVETLKIILNLKKIFFDTKKLIPSLNSKKKKFSILHHWRPIQQKNKSSCKMTAFINHEQTLPQPVVVKKIEIQIIVQNWIRILHIKFGWIHNFDKLVVNYVTFFYFYLNKNKQLYLLFFIIDVNTGKYILY</sequence>
<gene>
    <name evidence="1" type="ORF">RFI_31055</name>
</gene>
<evidence type="ECO:0000313" key="2">
    <source>
        <dbReference type="Proteomes" id="UP000023152"/>
    </source>
</evidence>
<proteinExistence type="predicted"/>
<dbReference type="AlphaFoldDB" id="X6LYA7"/>
<accession>X6LYA7</accession>
<organism evidence="1 2">
    <name type="scientific">Reticulomyxa filosa</name>
    <dbReference type="NCBI Taxonomy" id="46433"/>
    <lineage>
        <taxon>Eukaryota</taxon>
        <taxon>Sar</taxon>
        <taxon>Rhizaria</taxon>
        <taxon>Retaria</taxon>
        <taxon>Foraminifera</taxon>
        <taxon>Monothalamids</taxon>
        <taxon>Reticulomyxidae</taxon>
        <taxon>Reticulomyxa</taxon>
    </lineage>
</organism>
<feature type="non-terminal residue" evidence="1">
    <location>
        <position position="152"/>
    </location>
</feature>
<name>X6LYA7_RETFI</name>